<comment type="caution">
    <text evidence="2">The sequence shown here is derived from an EMBL/GenBank/DDBJ whole genome shotgun (WGS) entry which is preliminary data.</text>
</comment>
<dbReference type="RefSeq" id="WP_117678906.1">
    <property type="nucleotide sequence ID" value="NZ_QSRJ01000002.1"/>
</dbReference>
<accession>A0A3E4QWJ0</accession>
<name>A0A3E4QWJ0_9ACTN</name>
<feature type="transmembrane region" description="Helical" evidence="1">
    <location>
        <begin position="21"/>
        <end position="41"/>
    </location>
</feature>
<gene>
    <name evidence="2" type="ORF">DXC81_01765</name>
</gene>
<dbReference type="AlphaFoldDB" id="A0A3E4QWJ0"/>
<evidence type="ECO:0000313" key="2">
    <source>
        <dbReference type="EMBL" id="RGL11545.1"/>
    </source>
</evidence>
<protein>
    <submittedName>
        <fullName evidence="2">Uncharacterized protein</fullName>
    </submittedName>
</protein>
<sequence length="480" mass="55060">MSNQIWDDLSLFLRTEFSFEALCPWHVFLYIVISLILLRLVRLTGHRVLFDYSLEPYTDSSEEVAFSNVAYRIVAPVLLSSLMVGLLMMICNAMNQGAAFECRWLPIAIYWGILLLLKLARRTFPNGGGFFLQILSSLALAMIFDVAVFERMMREGFSVLDESAVGFQMLLAASFSIVYAVASMLSRSRGNGTRNADVSDKMEKRLYSYHRKYESAIRESLSIDRCSDDYLFRSLLFTIMFIEDKNRPWLIRLFENMISCLGLKCTTGIMQCKMLSDGKRSRFYSDEESVRISTPIIEKIYRDYIVNSILSDPTLSTYHPVWFTNEWVLFPTAPLEHRIASAFDQLYGCYRGSSSLSCSTLFLQVLQFEKGVQQNNYPSHLVIKTGSFSKFAVLFPGAVCEWQGGRFRQYGPEDLEEGTGVLWQIGEHNMGDLESIAKKTCSEFSICSIETMQLSTKIIYKGHFDGVSLLQNRWYLYERL</sequence>
<proteinExistence type="predicted"/>
<keyword evidence="1" id="KW-1133">Transmembrane helix</keyword>
<keyword evidence="1" id="KW-0472">Membrane</keyword>
<feature type="transmembrane region" description="Helical" evidence="1">
    <location>
        <begin position="69"/>
        <end position="92"/>
    </location>
</feature>
<keyword evidence="1" id="KW-0812">Transmembrane</keyword>
<evidence type="ECO:0000313" key="3">
    <source>
        <dbReference type="Proteomes" id="UP000260943"/>
    </source>
</evidence>
<dbReference type="EMBL" id="QSRJ01000002">
    <property type="protein sequence ID" value="RGL11545.1"/>
    <property type="molecule type" value="Genomic_DNA"/>
</dbReference>
<dbReference type="Proteomes" id="UP000260943">
    <property type="component" value="Unassembled WGS sequence"/>
</dbReference>
<organism evidence="2 3">
    <name type="scientific">Collinsella tanakaei</name>
    <dbReference type="NCBI Taxonomy" id="626935"/>
    <lineage>
        <taxon>Bacteria</taxon>
        <taxon>Bacillati</taxon>
        <taxon>Actinomycetota</taxon>
        <taxon>Coriobacteriia</taxon>
        <taxon>Coriobacteriales</taxon>
        <taxon>Coriobacteriaceae</taxon>
        <taxon>Collinsella</taxon>
    </lineage>
</organism>
<evidence type="ECO:0000256" key="1">
    <source>
        <dbReference type="SAM" id="Phobius"/>
    </source>
</evidence>
<reference evidence="2 3" key="1">
    <citation type="submission" date="2018-08" db="EMBL/GenBank/DDBJ databases">
        <title>A genome reference for cultivated species of the human gut microbiota.</title>
        <authorList>
            <person name="Zou Y."/>
            <person name="Xue W."/>
            <person name="Luo G."/>
        </authorList>
    </citation>
    <scope>NUCLEOTIDE SEQUENCE [LARGE SCALE GENOMIC DNA]</scope>
    <source>
        <strain evidence="2 3">TF08-14</strain>
    </source>
</reference>
<feature type="transmembrane region" description="Helical" evidence="1">
    <location>
        <begin position="130"/>
        <end position="152"/>
    </location>
</feature>
<feature type="transmembrane region" description="Helical" evidence="1">
    <location>
        <begin position="164"/>
        <end position="185"/>
    </location>
</feature>